<dbReference type="AlphaFoldDB" id="Q0KBE3"/>
<dbReference type="HOGENOM" id="CLU_029940_0_2_4"/>
<dbReference type="PANTHER" id="PTHR43123:SF4">
    <property type="entry name" value="POLYSACCHARIDE DEACETYLASE"/>
    <property type="match status" value="1"/>
</dbReference>
<accession>Q0KBE3</accession>
<reference evidence="3 5" key="2">
    <citation type="submission" date="2019-04" db="EMBL/GenBank/DDBJ databases">
        <title>Long-read de novo sequencing of Cupriavidus necator H16.</title>
        <authorList>
            <person name="Little G.T."/>
            <person name="Ehsaan M."/>
            <person name="Arenas-Lopez C."/>
            <person name="Jawed K."/>
            <person name="Winzer K."/>
            <person name="Kovacs K."/>
            <person name="Malys N."/>
            <person name="Minton N.P."/>
        </authorList>
    </citation>
    <scope>NUCLEOTIDE SEQUENCE [LARGE SCALE GENOMIC DNA]</scope>
    <source>
        <strain evidence="3 5">H16</strain>
    </source>
</reference>
<evidence type="ECO:0000313" key="3">
    <source>
        <dbReference type="EMBL" id="QCC00554.1"/>
    </source>
</evidence>
<dbReference type="EMBL" id="CP039287">
    <property type="protein sequence ID" value="QCC00554.1"/>
    <property type="molecule type" value="Genomic_DNA"/>
</dbReference>
<dbReference type="Gene3D" id="3.20.20.370">
    <property type="entry name" value="Glycoside hydrolase/deacetylase"/>
    <property type="match status" value="1"/>
</dbReference>
<gene>
    <name evidence="2" type="ordered locus">H16_A1546</name>
    <name evidence="3" type="ORF">E6A55_07800</name>
</gene>
<dbReference type="GO" id="GO:0016810">
    <property type="term" value="F:hydrolase activity, acting on carbon-nitrogen (but not peptide) bonds"/>
    <property type="evidence" value="ECO:0007669"/>
    <property type="project" value="InterPro"/>
</dbReference>
<dbReference type="KEGG" id="reh:H16_A1546"/>
<feature type="domain" description="NodB homology" evidence="1">
    <location>
        <begin position="88"/>
        <end position="192"/>
    </location>
</feature>
<dbReference type="SUPFAM" id="SSF88713">
    <property type="entry name" value="Glycoside hydrolase/deacetylase"/>
    <property type="match status" value="1"/>
</dbReference>
<organism evidence="2 4">
    <name type="scientific">Cupriavidus necator (strain ATCC 17699 / DSM 428 / KCTC 22496 / NCIMB 10442 / H16 / Stanier 337)</name>
    <name type="common">Ralstonia eutropha</name>
    <dbReference type="NCBI Taxonomy" id="381666"/>
    <lineage>
        <taxon>Bacteria</taxon>
        <taxon>Pseudomonadati</taxon>
        <taxon>Pseudomonadota</taxon>
        <taxon>Betaproteobacteria</taxon>
        <taxon>Burkholderiales</taxon>
        <taxon>Burkholderiaceae</taxon>
        <taxon>Cupriavidus</taxon>
    </lineage>
</organism>
<keyword evidence="4" id="KW-1185">Reference proteome</keyword>
<dbReference type="PANTHER" id="PTHR43123">
    <property type="entry name" value="POLYSACCHARIDE DEACETYLASE-RELATED"/>
    <property type="match status" value="1"/>
</dbReference>
<dbReference type="OrthoDB" id="9787041at2"/>
<evidence type="ECO:0000313" key="5">
    <source>
        <dbReference type="Proteomes" id="UP000296079"/>
    </source>
</evidence>
<proteinExistence type="predicted"/>
<dbReference type="CDD" id="cd10979">
    <property type="entry name" value="CE4_PuuE_like"/>
    <property type="match status" value="1"/>
</dbReference>
<dbReference type="EMBL" id="AM260479">
    <property type="protein sequence ID" value="CAJ92678.1"/>
    <property type="molecule type" value="Genomic_DNA"/>
</dbReference>
<name>Q0KBE3_CUPNH</name>
<dbReference type="InterPro" id="IPR011330">
    <property type="entry name" value="Glyco_hydro/deAcase_b/a-brl"/>
</dbReference>
<dbReference type="EC" id="3.5.1.-" evidence="2"/>
<evidence type="ECO:0000313" key="4">
    <source>
        <dbReference type="Proteomes" id="UP000008210"/>
    </source>
</evidence>
<dbReference type="PATRIC" id="fig|381666.6.peg.1931"/>
<dbReference type="RefSeq" id="WP_010810026.1">
    <property type="nucleotide sequence ID" value="NC_008313.1"/>
</dbReference>
<dbReference type="GO" id="GO:0005975">
    <property type="term" value="P:carbohydrate metabolic process"/>
    <property type="evidence" value="ECO:0007669"/>
    <property type="project" value="InterPro"/>
</dbReference>
<reference evidence="2 4" key="1">
    <citation type="journal article" date="2006" name="Nat. Biotechnol.">
        <title>Genome sequence of the bioplastic-producing 'Knallgas' bacterium Ralstonia eutropha H16.</title>
        <authorList>
            <person name="Pohlmann A."/>
            <person name="Fricke W.F."/>
            <person name="Reinecke F."/>
            <person name="Kusian B."/>
            <person name="Liesegang H."/>
            <person name="Cramm R."/>
            <person name="Eitinger T."/>
            <person name="Ewering C."/>
            <person name="Potter M."/>
            <person name="Schwartz E."/>
            <person name="Strittmatter A."/>
            <person name="Voss I."/>
            <person name="Gottschalk G."/>
            <person name="Steinbuechel A."/>
            <person name="Friedrich B."/>
            <person name="Bowien B."/>
        </authorList>
    </citation>
    <scope>NUCLEOTIDE SEQUENCE [LARGE SCALE GENOMIC DNA]</scope>
    <source>
        <strain evidence="4">ATCC 17699 / DSM 428 / KCTC 22496 / NCIMB 10442 / H16 / Stanier 337</strain>
        <strain evidence="2">H16</strain>
    </source>
</reference>
<dbReference type="eggNOG" id="COG0726">
    <property type="taxonomic scope" value="Bacteria"/>
</dbReference>
<dbReference type="InterPro" id="IPR002509">
    <property type="entry name" value="NODB_dom"/>
</dbReference>
<sequence length="314" mass="35610">MPRDHQAPQYPHRRAGMDHDRYDWSMLASRAPVRWPGGKTLALWVNVSLQFFPLNPTGKPVAVPGNMTMPYPDLRHYTLRDYGNRIGIHRMLRGFDRYGVRPTFAINARLAELYPSLLATVSERGDEIIGHSWSMDTAHAGGLDEAVEAEVVRRSLDRLRTLSGQDVRGWLSPGKLQSANTPELLRANGIEYLCDWVNDDMPYPFRTRHGKLWAMPLSTELEDRFVLMENLHPEASWARQVKDACDLLLDEAREQGGRILALSVHPWVLGQPHRIRYLEAALEYVMARPEVWSAGAGEILAAFAAQDSQPQENP</sequence>
<dbReference type="STRING" id="381666.H16_A1546"/>
<protein>
    <submittedName>
        <fullName evidence="2">Chitooligosaccharide deacetylase</fullName>
        <ecNumber evidence="2">3.5.1.-</ecNumber>
    </submittedName>
    <submittedName>
        <fullName evidence="3">Polysaccharide deacetylase</fullName>
    </submittedName>
</protein>
<dbReference type="Proteomes" id="UP000008210">
    <property type="component" value="Chromosome 1"/>
</dbReference>
<dbReference type="Proteomes" id="UP000296079">
    <property type="component" value="Chromosome 1"/>
</dbReference>
<dbReference type="Pfam" id="PF01522">
    <property type="entry name" value="Polysacc_deac_1"/>
    <property type="match status" value="1"/>
</dbReference>
<keyword evidence="2" id="KW-0378">Hydrolase</keyword>
<evidence type="ECO:0000313" key="2">
    <source>
        <dbReference type="EMBL" id="CAJ92678.1"/>
    </source>
</evidence>
<evidence type="ECO:0000259" key="1">
    <source>
        <dbReference type="Pfam" id="PF01522"/>
    </source>
</evidence>